<dbReference type="GO" id="GO:0030368">
    <property type="term" value="F:interleukin-17 receptor activity"/>
    <property type="evidence" value="ECO:0007669"/>
    <property type="project" value="InterPro"/>
</dbReference>
<evidence type="ECO:0000259" key="2">
    <source>
        <dbReference type="Pfam" id="PF15037"/>
    </source>
</evidence>
<gene>
    <name evidence="3" type="primary">Il17re_1</name>
    <name evidence="3" type="ORF">PENPIL_R06424</name>
</gene>
<dbReference type="OrthoDB" id="9894203at2759"/>
<feature type="non-terminal residue" evidence="3">
    <location>
        <position position="1"/>
    </location>
</feature>
<dbReference type="Proteomes" id="UP000613066">
    <property type="component" value="Unassembled WGS sequence"/>
</dbReference>
<accession>A0A851PEH8</accession>
<feature type="domain" description="Interleukin-17 receptor C/E N-terminal" evidence="2">
    <location>
        <begin position="23"/>
        <end position="249"/>
    </location>
</feature>
<evidence type="ECO:0000256" key="1">
    <source>
        <dbReference type="ARBA" id="ARBA00022729"/>
    </source>
</evidence>
<evidence type="ECO:0000313" key="3">
    <source>
        <dbReference type="EMBL" id="NXC49845.1"/>
    </source>
</evidence>
<dbReference type="InterPro" id="IPR039465">
    <property type="entry name" value="IL-17_rcpt-like"/>
</dbReference>
<keyword evidence="1" id="KW-0732">Signal</keyword>
<organism evidence="3 4">
    <name type="scientific">Penelope pileata</name>
    <dbReference type="NCBI Taxonomy" id="1118817"/>
    <lineage>
        <taxon>Eukaryota</taxon>
        <taxon>Metazoa</taxon>
        <taxon>Chordata</taxon>
        <taxon>Craniata</taxon>
        <taxon>Vertebrata</taxon>
        <taxon>Euteleostomi</taxon>
        <taxon>Archelosauria</taxon>
        <taxon>Archosauria</taxon>
        <taxon>Dinosauria</taxon>
        <taxon>Saurischia</taxon>
        <taxon>Theropoda</taxon>
        <taxon>Coelurosauria</taxon>
        <taxon>Aves</taxon>
        <taxon>Neognathae</taxon>
        <taxon>Galloanserae</taxon>
        <taxon>Galliformes</taxon>
        <taxon>Cracidae</taxon>
        <taxon>Penelope</taxon>
    </lineage>
</organism>
<dbReference type="AlphaFoldDB" id="A0A851PEH8"/>
<feature type="non-terminal residue" evidence="3">
    <location>
        <position position="256"/>
    </location>
</feature>
<comment type="caution">
    <text evidence="3">The sequence shown here is derived from an EMBL/GenBank/DDBJ whole genome shotgun (WGS) entry which is preliminary data.</text>
</comment>
<protein>
    <submittedName>
        <fullName evidence="3">I17RE protein</fullName>
    </submittedName>
</protein>
<keyword evidence="4" id="KW-1185">Reference proteome</keyword>
<dbReference type="PANTHER" id="PTHR15583">
    <property type="entry name" value="INTERLEUKIN-17 RECEPTOR"/>
    <property type="match status" value="1"/>
</dbReference>
<evidence type="ECO:0000313" key="4">
    <source>
        <dbReference type="Proteomes" id="UP000613066"/>
    </source>
</evidence>
<dbReference type="Pfam" id="PF15037">
    <property type="entry name" value="IL17_R_N"/>
    <property type="match status" value="1"/>
</dbReference>
<dbReference type="EMBL" id="WBMW01005655">
    <property type="protein sequence ID" value="NXC49845.1"/>
    <property type="molecule type" value="Genomic_DNA"/>
</dbReference>
<dbReference type="PANTHER" id="PTHR15583:SF5">
    <property type="entry name" value="INTERLEUKIN-17 RECEPTOR E"/>
    <property type="match status" value="1"/>
</dbReference>
<sequence>LVRLCHQLALECEELPRPFHRQLRVPGGHRVLLPYEFLVPCLCIEASYLHRDSLRSKHCPFRERPDAYGPELWSSVRFHDSSSSGRDQMAMVLSASCPLRPRAALCWREVAAEAAPCHDVPNSTASEDEQAYTLDKVDVPPLLCFRFSYRNSSHVECPHRAETAWNVSLSARGLQLRLRLTSSVPASFSAALCQRRAGRCEPESPVYSVTRPEGSAPGELALLVPVQVLGSCVLVWRSDVHFARKQLLCPDGERGP</sequence>
<dbReference type="InterPro" id="IPR027841">
    <property type="entry name" value="IL-17_rcpt_C/E_N"/>
</dbReference>
<reference evidence="3" key="1">
    <citation type="submission" date="2019-09" db="EMBL/GenBank/DDBJ databases">
        <title>Bird 10,000 Genomes (B10K) Project - Family phase.</title>
        <authorList>
            <person name="Zhang G."/>
        </authorList>
    </citation>
    <scope>NUCLEOTIDE SEQUENCE</scope>
    <source>
        <strain evidence="3">B10K-DU-001-08</strain>
        <tissue evidence="3">Muscle</tissue>
    </source>
</reference>
<name>A0A851PEH8_9GALL</name>
<proteinExistence type="predicted"/>